<gene>
    <name evidence="2" type="ORF">FS935_10445</name>
</gene>
<name>A0A5C6W0V1_9BACI</name>
<dbReference type="EMBL" id="VOQF01000005">
    <property type="protein sequence ID" value="TXC91303.1"/>
    <property type="molecule type" value="Genomic_DNA"/>
</dbReference>
<dbReference type="PANTHER" id="PTHR36448:SF2">
    <property type="entry name" value="CUPIN TYPE-1 DOMAIN-CONTAINING PROTEIN"/>
    <property type="match status" value="1"/>
</dbReference>
<dbReference type="InterPro" id="IPR011051">
    <property type="entry name" value="RmlC_Cupin_sf"/>
</dbReference>
<proteinExistence type="predicted"/>
<sequence>MAVESKSVFLKKGEKIPNNEELPVVIYQQVNSKDIEKLFHQHNWLNSWTNGVYSYHHFHSNTHEVLGVVAGEAVILLGGDTGESIDVSSGDVLVLPAGTGHKKVSSSSDFKVVGAYPSGMEPDLKKEDVHCERFRKDINSVPLPNQDPIFGYHGPLIEYWNIKK</sequence>
<dbReference type="Gene3D" id="2.60.120.10">
    <property type="entry name" value="Jelly Rolls"/>
    <property type="match status" value="1"/>
</dbReference>
<dbReference type="AlphaFoldDB" id="A0A5C6W0V1"/>
<keyword evidence="3" id="KW-1185">Reference proteome</keyword>
<dbReference type="InterPro" id="IPR014710">
    <property type="entry name" value="RmlC-like_jellyroll"/>
</dbReference>
<protein>
    <recommendedName>
        <fullName evidence="1">Cupin type-1 domain-containing protein</fullName>
    </recommendedName>
</protein>
<comment type="caution">
    <text evidence="2">The sequence shown here is derived from an EMBL/GenBank/DDBJ whole genome shotgun (WGS) entry which is preliminary data.</text>
</comment>
<dbReference type="InterPro" id="IPR006045">
    <property type="entry name" value="Cupin_1"/>
</dbReference>
<dbReference type="Pfam" id="PF00190">
    <property type="entry name" value="Cupin_1"/>
    <property type="match status" value="1"/>
</dbReference>
<dbReference type="SUPFAM" id="SSF51182">
    <property type="entry name" value="RmlC-like cupins"/>
    <property type="match status" value="1"/>
</dbReference>
<reference evidence="2 3" key="1">
    <citation type="journal article" date="2005" name="Int. J. Syst. Evol. Microbiol.">
        <title>Bacillus litoralis sp. nov., isolated from a tidal flat of the Yellow Sea in Korea.</title>
        <authorList>
            <person name="Yoon J.H."/>
            <person name="Oh T.K."/>
        </authorList>
    </citation>
    <scope>NUCLEOTIDE SEQUENCE [LARGE SCALE GENOMIC DNA]</scope>
    <source>
        <strain evidence="2 3">SW-211</strain>
    </source>
</reference>
<dbReference type="PANTHER" id="PTHR36448">
    <property type="entry name" value="BLR7373 PROTEIN"/>
    <property type="match status" value="1"/>
</dbReference>
<dbReference type="CDD" id="cd02219">
    <property type="entry name" value="cupin_YjlB-like"/>
    <property type="match status" value="1"/>
</dbReference>
<dbReference type="OrthoDB" id="9791759at2"/>
<dbReference type="InterPro" id="IPR047121">
    <property type="entry name" value="YjiB-like"/>
</dbReference>
<evidence type="ECO:0000313" key="2">
    <source>
        <dbReference type="EMBL" id="TXC91303.1"/>
    </source>
</evidence>
<dbReference type="Proteomes" id="UP000321363">
    <property type="component" value="Unassembled WGS sequence"/>
</dbReference>
<organism evidence="2 3">
    <name type="scientific">Metabacillus litoralis</name>
    <dbReference type="NCBI Taxonomy" id="152268"/>
    <lineage>
        <taxon>Bacteria</taxon>
        <taxon>Bacillati</taxon>
        <taxon>Bacillota</taxon>
        <taxon>Bacilli</taxon>
        <taxon>Bacillales</taxon>
        <taxon>Bacillaceae</taxon>
        <taxon>Metabacillus</taxon>
    </lineage>
</organism>
<dbReference type="InterPro" id="IPR014500">
    <property type="entry name" value="UCP019307_cupin"/>
</dbReference>
<evidence type="ECO:0000313" key="3">
    <source>
        <dbReference type="Proteomes" id="UP000321363"/>
    </source>
</evidence>
<evidence type="ECO:0000259" key="1">
    <source>
        <dbReference type="Pfam" id="PF00190"/>
    </source>
</evidence>
<dbReference type="PIRSF" id="PIRSF019307">
    <property type="entry name" value="UCP019307"/>
    <property type="match status" value="1"/>
</dbReference>
<dbReference type="RefSeq" id="WP_146948271.1">
    <property type="nucleotide sequence ID" value="NZ_VOQF01000005.1"/>
</dbReference>
<feature type="domain" description="Cupin type-1" evidence="1">
    <location>
        <begin position="54"/>
        <end position="113"/>
    </location>
</feature>
<accession>A0A5C6W0V1</accession>